<dbReference type="CDD" id="cd02440">
    <property type="entry name" value="AdoMet_MTases"/>
    <property type="match status" value="1"/>
</dbReference>
<keyword evidence="1 3" id="KW-0489">Methyltransferase</keyword>
<protein>
    <submittedName>
        <fullName evidence="3">16S rRNA (Guanine(966)-N(2))-methyltransferase RsmD</fullName>
        <ecNumber evidence="3">2.1.1.171</ecNumber>
    </submittedName>
</protein>
<dbReference type="PROSITE" id="PS00092">
    <property type="entry name" value="N6_MTASE"/>
    <property type="match status" value="1"/>
</dbReference>
<sequence>MRIIAGEYGGRVLKTAEGPGYRPAMSRVREALFSMLESRGVVWPGLRVLDLFAGSGSLAFEALSRGAAEAWFVETAPKAAELIRKNAQTLGIAQECWQVVQEDCNKLLARRSRTTFDVVFIDPPYGAGQLSPTLRNAVRNGWLADGGIVAVEVEARLPLDPERENAALVPIVDRTYGQTRIVLWTTRENG</sequence>
<evidence type="ECO:0000256" key="1">
    <source>
        <dbReference type="ARBA" id="ARBA00022603"/>
    </source>
</evidence>
<dbReference type="Gene3D" id="3.40.50.150">
    <property type="entry name" value="Vaccinia Virus protein VP39"/>
    <property type="match status" value="1"/>
</dbReference>
<dbReference type="PANTHER" id="PTHR43542">
    <property type="entry name" value="METHYLTRANSFERASE"/>
    <property type="match status" value="1"/>
</dbReference>
<gene>
    <name evidence="3" type="primary">rsmD</name>
    <name evidence="3" type="ORF">FVW20_18970</name>
</gene>
<evidence type="ECO:0000256" key="2">
    <source>
        <dbReference type="ARBA" id="ARBA00022679"/>
    </source>
</evidence>
<dbReference type="RefSeq" id="WP_196610789.1">
    <property type="nucleotide sequence ID" value="NZ_VRYY01000808.1"/>
</dbReference>
<dbReference type="PANTHER" id="PTHR43542:SF1">
    <property type="entry name" value="METHYLTRANSFERASE"/>
    <property type="match status" value="1"/>
</dbReference>
<dbReference type="EMBL" id="VRYY01000808">
    <property type="protein sequence ID" value="MBG3879018.1"/>
    <property type="molecule type" value="Genomic_DNA"/>
</dbReference>
<dbReference type="GO" id="GO:0052913">
    <property type="term" value="F:16S rRNA (guanine(966)-N(2))-methyltransferase activity"/>
    <property type="evidence" value="ECO:0007669"/>
    <property type="project" value="UniProtKB-EC"/>
</dbReference>
<dbReference type="InterPro" id="IPR002052">
    <property type="entry name" value="DNA_methylase_N6_adenine_CS"/>
</dbReference>
<evidence type="ECO:0000313" key="3">
    <source>
        <dbReference type="EMBL" id="MBG3879018.1"/>
    </source>
</evidence>
<proteinExistence type="predicted"/>
<reference evidence="3 4" key="1">
    <citation type="submission" date="2019-08" db="EMBL/GenBank/DDBJ databases">
        <authorList>
            <person name="Luo N."/>
        </authorList>
    </citation>
    <scope>NUCLEOTIDE SEQUENCE [LARGE SCALE GENOMIC DNA]</scope>
    <source>
        <strain evidence="3 4">NCIMB 9442</strain>
    </source>
</reference>
<comment type="caution">
    <text evidence="3">The sequence shown here is derived from an EMBL/GenBank/DDBJ whole genome shotgun (WGS) entry which is preliminary data.</text>
</comment>
<dbReference type="EC" id="2.1.1.171" evidence="3"/>
<name>A0ABS0J991_9BACT</name>
<dbReference type="PIRSF" id="PIRSF004553">
    <property type="entry name" value="CHP00095"/>
    <property type="match status" value="1"/>
</dbReference>
<dbReference type="Proteomes" id="UP001194469">
    <property type="component" value="Unassembled WGS sequence"/>
</dbReference>
<dbReference type="NCBIfam" id="TIGR00095">
    <property type="entry name" value="16S rRNA (guanine(966)-N(2))-methyltransferase RsmD"/>
    <property type="match status" value="1"/>
</dbReference>
<keyword evidence="2 3" id="KW-0808">Transferase</keyword>
<dbReference type="Pfam" id="PF03602">
    <property type="entry name" value="Cons_hypoth95"/>
    <property type="match status" value="1"/>
</dbReference>
<keyword evidence="4" id="KW-1185">Reference proteome</keyword>
<evidence type="ECO:0000313" key="4">
    <source>
        <dbReference type="Proteomes" id="UP001194469"/>
    </source>
</evidence>
<dbReference type="InterPro" id="IPR029063">
    <property type="entry name" value="SAM-dependent_MTases_sf"/>
</dbReference>
<accession>A0ABS0J991</accession>
<dbReference type="SUPFAM" id="SSF53335">
    <property type="entry name" value="S-adenosyl-L-methionine-dependent methyltransferases"/>
    <property type="match status" value="1"/>
</dbReference>
<organism evidence="3 4">
    <name type="scientific">Nitratidesulfovibrio oxamicus</name>
    <dbReference type="NCBI Taxonomy" id="32016"/>
    <lineage>
        <taxon>Bacteria</taxon>
        <taxon>Pseudomonadati</taxon>
        <taxon>Thermodesulfobacteriota</taxon>
        <taxon>Desulfovibrionia</taxon>
        <taxon>Desulfovibrionales</taxon>
        <taxon>Desulfovibrionaceae</taxon>
        <taxon>Nitratidesulfovibrio</taxon>
    </lineage>
</organism>
<dbReference type="InterPro" id="IPR004398">
    <property type="entry name" value="RNA_MeTrfase_RsmD"/>
</dbReference>